<dbReference type="InterPro" id="IPR000914">
    <property type="entry name" value="SBP_5_dom"/>
</dbReference>
<reference evidence="7" key="1">
    <citation type="journal article" date="2019" name="Int. J. Syst. Evol. Microbiol.">
        <title>The Global Catalogue of Microorganisms (GCM) 10K type strain sequencing project: providing services to taxonomists for standard genome sequencing and annotation.</title>
        <authorList>
            <consortium name="The Broad Institute Genomics Platform"/>
            <consortium name="The Broad Institute Genome Sequencing Center for Infectious Disease"/>
            <person name="Wu L."/>
            <person name="Ma J."/>
        </authorList>
    </citation>
    <scope>NUCLEOTIDE SEQUENCE [LARGE SCALE GENOMIC DNA]</scope>
    <source>
        <strain evidence="7">ICMP 19515</strain>
    </source>
</reference>
<evidence type="ECO:0000313" key="7">
    <source>
        <dbReference type="Proteomes" id="UP001595648"/>
    </source>
</evidence>
<comment type="subcellular location">
    <subcellularLocation>
        <location evidence="1">Periplasm</location>
    </subcellularLocation>
</comment>
<dbReference type="Gene3D" id="3.40.190.10">
    <property type="entry name" value="Periplasmic binding protein-like II"/>
    <property type="match status" value="1"/>
</dbReference>
<proteinExistence type="inferred from homology"/>
<dbReference type="EMBL" id="JBHRVD010000001">
    <property type="protein sequence ID" value="MFC3321833.1"/>
    <property type="molecule type" value="Genomic_DNA"/>
</dbReference>
<accession>A0ABV7MMD1</accession>
<organism evidence="6 7">
    <name type="scientific">Mesorhizobium cantuariense</name>
    <dbReference type="NCBI Taxonomy" id="1300275"/>
    <lineage>
        <taxon>Bacteria</taxon>
        <taxon>Pseudomonadati</taxon>
        <taxon>Pseudomonadota</taxon>
        <taxon>Alphaproteobacteria</taxon>
        <taxon>Hyphomicrobiales</taxon>
        <taxon>Phyllobacteriaceae</taxon>
        <taxon>Mesorhizobium</taxon>
    </lineage>
</organism>
<dbReference type="InterPro" id="IPR039424">
    <property type="entry name" value="SBP_5"/>
</dbReference>
<evidence type="ECO:0000256" key="3">
    <source>
        <dbReference type="ARBA" id="ARBA00022729"/>
    </source>
</evidence>
<dbReference type="RefSeq" id="WP_378978479.1">
    <property type="nucleotide sequence ID" value="NZ_JBHRVD010000001.1"/>
</dbReference>
<protein>
    <submittedName>
        <fullName evidence="6">ABC transporter substrate-binding protein</fullName>
    </submittedName>
</protein>
<dbReference type="PANTHER" id="PTHR30290:SF38">
    <property type="entry name" value="D,D-DIPEPTIDE-BINDING PERIPLASMIC PROTEIN DDPA-RELATED"/>
    <property type="match status" value="1"/>
</dbReference>
<dbReference type="Proteomes" id="UP001595648">
    <property type="component" value="Unassembled WGS sequence"/>
</dbReference>
<evidence type="ECO:0000256" key="4">
    <source>
        <dbReference type="SAM" id="SignalP"/>
    </source>
</evidence>
<dbReference type="Gene3D" id="3.90.76.10">
    <property type="entry name" value="Dipeptide-binding Protein, Domain 1"/>
    <property type="match status" value="1"/>
</dbReference>
<sequence>MGTGLVMGRRLVGVVAAIAMMACALPAMAQEQPKTGGTLKVRINADIRATDGINRDANTDTVLHQIFETLVAYRADLTTGPALAESWKISDDGKTYTFTLRDGAVFHNGDAVTSADVKWNWTRRLDPANQWLCIPLFNGSQGLKIEAIDTPDTRTVAFKLNAPNALFLAQLANVQCDSWVASPKNAGADGKWIADSAIGSGPFKLKEWVKGQYIDLQRFDAYKPLKEASSALAGSRQAYVDDVRFMVIPDTAAAETALFAGEIDVLPGLESARVEEAKSRGMTVLSTPGLSWTAILLQTKDPLLSNARIREALAHAVDINQIAAARTNGVATGDPSAVAQASSFFDNDFLKWPEYDPAKAKALLDEAGYKGEPIKIQTNTRYQGMYENAVLMQAMLTAAGFNAQLEVLDWAAQLDNYLAGKFQVQSFGYSARLDPSLMYGVILGDKATDPTAQWDNKEAFELYMKSMGTTDPEQRKTLFKQLHALMIKDVPILGLYYEPSIDAVSPKVKGYTVWPAENTRTWGVWKSE</sequence>
<feature type="domain" description="Solute-binding protein family 5" evidence="5">
    <location>
        <begin position="80"/>
        <end position="435"/>
    </location>
</feature>
<feature type="chain" id="PRO_5046949103" evidence="4">
    <location>
        <begin position="30"/>
        <end position="528"/>
    </location>
</feature>
<dbReference type="PIRSF" id="PIRSF002741">
    <property type="entry name" value="MppA"/>
    <property type="match status" value="1"/>
</dbReference>
<keyword evidence="3 4" id="KW-0732">Signal</keyword>
<dbReference type="Pfam" id="PF00496">
    <property type="entry name" value="SBP_bac_5"/>
    <property type="match status" value="1"/>
</dbReference>
<feature type="signal peptide" evidence="4">
    <location>
        <begin position="1"/>
        <end position="29"/>
    </location>
</feature>
<evidence type="ECO:0000256" key="2">
    <source>
        <dbReference type="ARBA" id="ARBA00005695"/>
    </source>
</evidence>
<evidence type="ECO:0000256" key="1">
    <source>
        <dbReference type="ARBA" id="ARBA00004418"/>
    </source>
</evidence>
<gene>
    <name evidence="6" type="ORF">ACFOJ9_08585</name>
</gene>
<dbReference type="Gene3D" id="3.10.105.10">
    <property type="entry name" value="Dipeptide-binding Protein, Domain 3"/>
    <property type="match status" value="1"/>
</dbReference>
<dbReference type="InterPro" id="IPR030678">
    <property type="entry name" value="Peptide/Ni-bd"/>
</dbReference>
<dbReference type="SUPFAM" id="SSF53850">
    <property type="entry name" value="Periplasmic binding protein-like II"/>
    <property type="match status" value="1"/>
</dbReference>
<comment type="similarity">
    <text evidence="2">Belongs to the bacterial solute-binding protein 5 family.</text>
</comment>
<name>A0ABV7MMD1_9HYPH</name>
<comment type="caution">
    <text evidence="6">The sequence shown here is derived from an EMBL/GenBank/DDBJ whole genome shotgun (WGS) entry which is preliminary data.</text>
</comment>
<evidence type="ECO:0000259" key="5">
    <source>
        <dbReference type="Pfam" id="PF00496"/>
    </source>
</evidence>
<evidence type="ECO:0000313" key="6">
    <source>
        <dbReference type="EMBL" id="MFC3321833.1"/>
    </source>
</evidence>
<dbReference type="PANTHER" id="PTHR30290">
    <property type="entry name" value="PERIPLASMIC BINDING COMPONENT OF ABC TRANSPORTER"/>
    <property type="match status" value="1"/>
</dbReference>
<keyword evidence="7" id="KW-1185">Reference proteome</keyword>